<evidence type="ECO:0000313" key="4">
    <source>
        <dbReference type="EMBL" id="NMM42049.1"/>
    </source>
</evidence>
<gene>
    <name evidence="4" type="ORF">HHO47_14785</name>
</gene>
<keyword evidence="5" id="KW-1185">Reference proteome</keyword>
<comment type="caution">
    <text evidence="4">The sequence shown here is derived from an EMBL/GenBank/DDBJ whole genome shotgun (WGS) entry which is preliminary data.</text>
</comment>
<name>A0A7Y0DUV3_9GAMM</name>
<dbReference type="RefSeq" id="WP_169020992.1">
    <property type="nucleotide sequence ID" value="NZ_JABBMT010000027.1"/>
</dbReference>
<dbReference type="GO" id="GO:0016780">
    <property type="term" value="F:phosphotransferase activity, for other substituted phosphate groups"/>
    <property type="evidence" value="ECO:0007669"/>
    <property type="project" value="TreeGrafter"/>
</dbReference>
<accession>A0A7Y0DUV3</accession>
<dbReference type="Proteomes" id="UP000570493">
    <property type="component" value="Unassembled WGS sequence"/>
</dbReference>
<dbReference type="Pfam" id="PF02397">
    <property type="entry name" value="Bac_transf"/>
    <property type="match status" value="1"/>
</dbReference>
<dbReference type="InterPro" id="IPR003362">
    <property type="entry name" value="Bact_transf"/>
</dbReference>
<keyword evidence="2" id="KW-0812">Transmembrane</keyword>
<keyword evidence="4" id="KW-0808">Transferase</keyword>
<dbReference type="PANTHER" id="PTHR30576">
    <property type="entry name" value="COLANIC BIOSYNTHESIS UDP-GLUCOSE LIPID CARRIER TRANSFERASE"/>
    <property type="match status" value="1"/>
</dbReference>
<evidence type="ECO:0000313" key="5">
    <source>
        <dbReference type="Proteomes" id="UP000570493"/>
    </source>
</evidence>
<dbReference type="PANTHER" id="PTHR30576:SF8">
    <property type="entry name" value="UNDECAPRENYL-PHOSPHATE GALACTOSE PHOSPHOTRANSFERASE"/>
    <property type="match status" value="1"/>
</dbReference>
<dbReference type="AlphaFoldDB" id="A0A7Y0DUV3"/>
<evidence type="ECO:0000256" key="2">
    <source>
        <dbReference type="SAM" id="Phobius"/>
    </source>
</evidence>
<evidence type="ECO:0000259" key="3">
    <source>
        <dbReference type="Pfam" id="PF02397"/>
    </source>
</evidence>
<organism evidence="4 5">
    <name type="scientific">Pseudoalteromonas arctica</name>
    <dbReference type="NCBI Taxonomy" id="394751"/>
    <lineage>
        <taxon>Bacteria</taxon>
        <taxon>Pseudomonadati</taxon>
        <taxon>Pseudomonadota</taxon>
        <taxon>Gammaproteobacteria</taxon>
        <taxon>Alteromonadales</taxon>
        <taxon>Pseudoalteromonadaceae</taxon>
        <taxon>Pseudoalteromonas</taxon>
    </lineage>
</organism>
<evidence type="ECO:0000256" key="1">
    <source>
        <dbReference type="ARBA" id="ARBA00006464"/>
    </source>
</evidence>
<sequence>MFKRLIDILFALSMVILLLPIILIVAILVRVKLGSPILFSQQRPGLNGKIFRMYKFRSMTDERDESGALLPDKVRLTKFGSFLRSSSLDELPGLWNILKGDMSLVGPRPLLVEYLEFYTEREQLRHSLRPGLTGLAQVSGRNNLAWDERLEIDVEYVQNQSFLLDLKILYLTFIKVIKKEDVVVVPSSKFGKLSDERSKNNNA</sequence>
<feature type="transmembrane region" description="Helical" evidence="2">
    <location>
        <begin position="6"/>
        <end position="29"/>
    </location>
</feature>
<proteinExistence type="inferred from homology"/>
<keyword evidence="2" id="KW-1133">Transmembrane helix</keyword>
<protein>
    <submittedName>
        <fullName evidence="4">Sugar transferase</fullName>
    </submittedName>
</protein>
<reference evidence="4" key="1">
    <citation type="submission" date="2020-04" db="EMBL/GenBank/DDBJ databases">
        <title>Genome Sequencing for Pseudoaltermonas arctica.</title>
        <authorList>
            <person name="Elkins N.S."/>
        </authorList>
    </citation>
    <scope>NUCLEOTIDE SEQUENCE [LARGE SCALE GENOMIC DNA]</scope>
    <source>
        <strain evidence="4">NEC-BIFX-2020_0012</strain>
    </source>
</reference>
<dbReference type="EMBL" id="JABBMT010000027">
    <property type="protein sequence ID" value="NMM42049.1"/>
    <property type="molecule type" value="Genomic_DNA"/>
</dbReference>
<feature type="domain" description="Bacterial sugar transferase" evidence="3">
    <location>
        <begin position="3"/>
        <end position="178"/>
    </location>
</feature>
<comment type="similarity">
    <text evidence="1">Belongs to the bacterial sugar transferase family.</text>
</comment>
<keyword evidence="2" id="KW-0472">Membrane</keyword>